<keyword evidence="2" id="KW-0540">Nuclease</keyword>
<sequence>MSKLSPVSWKTLAAVFEADGFRCVRIEGDHMVFTKPGVLRPVVVPRYSAIPVFIIKTNLRTAGISRERYFELLGRS</sequence>
<keyword evidence="3" id="KW-0255">Endonuclease</keyword>
<dbReference type="AlphaFoldDB" id="A0A6J7PET5"/>
<dbReference type="Pfam" id="PF07927">
    <property type="entry name" value="HicA_toxin"/>
    <property type="match status" value="1"/>
</dbReference>
<keyword evidence="5" id="KW-0694">RNA-binding</keyword>
<keyword evidence="1" id="KW-1277">Toxin-antitoxin system</keyword>
<evidence type="ECO:0000256" key="4">
    <source>
        <dbReference type="ARBA" id="ARBA00022801"/>
    </source>
</evidence>
<evidence type="ECO:0000256" key="6">
    <source>
        <dbReference type="ARBA" id="ARBA00023016"/>
    </source>
</evidence>
<reference evidence="7" key="1">
    <citation type="submission" date="2020-05" db="EMBL/GenBank/DDBJ databases">
        <authorList>
            <person name="Chiriac C."/>
            <person name="Salcher M."/>
            <person name="Ghai R."/>
            <person name="Kavagutti S V."/>
        </authorList>
    </citation>
    <scope>NUCLEOTIDE SEQUENCE</scope>
</reference>
<protein>
    <submittedName>
        <fullName evidence="7">Unannotated protein</fullName>
    </submittedName>
</protein>
<evidence type="ECO:0000313" key="7">
    <source>
        <dbReference type="EMBL" id="CAB5004130.1"/>
    </source>
</evidence>
<evidence type="ECO:0000256" key="5">
    <source>
        <dbReference type="ARBA" id="ARBA00022884"/>
    </source>
</evidence>
<dbReference type="InterPro" id="IPR038570">
    <property type="entry name" value="HicA_sf"/>
</dbReference>
<dbReference type="GO" id="GO:0004519">
    <property type="term" value="F:endonuclease activity"/>
    <property type="evidence" value="ECO:0007669"/>
    <property type="project" value="UniProtKB-KW"/>
</dbReference>
<keyword evidence="4" id="KW-0378">Hydrolase</keyword>
<organism evidence="7">
    <name type="scientific">freshwater metagenome</name>
    <dbReference type="NCBI Taxonomy" id="449393"/>
    <lineage>
        <taxon>unclassified sequences</taxon>
        <taxon>metagenomes</taxon>
        <taxon>ecological metagenomes</taxon>
    </lineage>
</organism>
<evidence type="ECO:0000256" key="2">
    <source>
        <dbReference type="ARBA" id="ARBA00022722"/>
    </source>
</evidence>
<keyword evidence="6" id="KW-0346">Stress response</keyword>
<dbReference type="EMBL" id="CAFBON010000245">
    <property type="protein sequence ID" value="CAB5004130.1"/>
    <property type="molecule type" value="Genomic_DNA"/>
</dbReference>
<dbReference type="GO" id="GO:0016787">
    <property type="term" value="F:hydrolase activity"/>
    <property type="evidence" value="ECO:0007669"/>
    <property type="project" value="UniProtKB-KW"/>
</dbReference>
<dbReference type="GO" id="GO:0003729">
    <property type="term" value="F:mRNA binding"/>
    <property type="evidence" value="ECO:0007669"/>
    <property type="project" value="InterPro"/>
</dbReference>
<dbReference type="SUPFAM" id="SSF54786">
    <property type="entry name" value="YcfA/nrd intein domain"/>
    <property type="match status" value="1"/>
</dbReference>
<name>A0A6J7PET5_9ZZZZ</name>
<proteinExistence type="predicted"/>
<accession>A0A6J7PET5</accession>
<dbReference type="Gene3D" id="3.30.920.30">
    <property type="entry name" value="Hypothetical protein"/>
    <property type="match status" value="1"/>
</dbReference>
<evidence type="ECO:0000256" key="1">
    <source>
        <dbReference type="ARBA" id="ARBA00022649"/>
    </source>
</evidence>
<gene>
    <name evidence="7" type="ORF">UFOPK3954_01932</name>
</gene>
<dbReference type="InterPro" id="IPR012933">
    <property type="entry name" value="HicA_mRNA_interferase"/>
</dbReference>
<evidence type="ECO:0000256" key="3">
    <source>
        <dbReference type="ARBA" id="ARBA00022759"/>
    </source>
</evidence>